<accession>A0AA40ZVS0</accession>
<sequence>MASAFEQAGTIAVTRGSRTVTGTGTAWLAGYDGLVLNIAGAVYPVASVDGPTSLTLVEPYPGASATGLTYFLLPIMNENYALSRKVLQLIAATEALAGSTVLNGPPGKQGGQGVGVSTTYVDQPTGHLMVRLTDGKLIDAGLVVGPPGQAVDLILQCFADDTTVANGVKVAALRAPRALKLTGVRASLYGASQGSGDAGGVRLDVKLGGKTILNAPLLIPTGATTSVSTTISQPYPVITDIPDDGELTVDVLAPGINAQGLRVTFTGNYA</sequence>
<evidence type="ECO:0000313" key="3">
    <source>
        <dbReference type="Proteomes" id="UP000584663"/>
    </source>
</evidence>
<keyword evidence="3" id="KW-1185">Reference proteome</keyword>
<dbReference type="EMBL" id="JACHNX010000031">
    <property type="protein sequence ID" value="MBB4611484.1"/>
    <property type="molecule type" value="Genomic_DNA"/>
</dbReference>
<gene>
    <name evidence="1" type="ORF">GGQ89_003732</name>
    <name evidence="2" type="ORF">JYA60_01595</name>
</gene>
<reference evidence="2" key="2">
    <citation type="submission" date="2021-01" db="EMBL/GenBank/DDBJ databases">
        <title>Genome Sequencing of Type Strains.</title>
        <authorList>
            <person name="Lemaire J.F."/>
            <person name="Inderbitzin P."/>
            <person name="Collins S.B."/>
            <person name="Wespe N."/>
            <person name="Knight-Connoni V."/>
        </authorList>
    </citation>
    <scope>NUCLEOTIDE SEQUENCE</scope>
    <source>
        <strain evidence="2">DSM 14562</strain>
    </source>
</reference>
<evidence type="ECO:0000313" key="4">
    <source>
        <dbReference type="Proteomes" id="UP000704529"/>
    </source>
</evidence>
<evidence type="ECO:0000313" key="2">
    <source>
        <dbReference type="EMBL" id="MBN3556926.1"/>
    </source>
</evidence>
<protein>
    <submittedName>
        <fullName evidence="2">Uncharacterized protein</fullName>
    </submittedName>
</protein>
<name>A0AA40ZVS0_9SPHN</name>
<organism evidence="2 4">
    <name type="scientific">Sphingomonas yabuuchiae</name>
    <dbReference type="NCBI Taxonomy" id="172044"/>
    <lineage>
        <taxon>Bacteria</taxon>
        <taxon>Pseudomonadati</taxon>
        <taxon>Pseudomonadota</taxon>
        <taxon>Alphaproteobacteria</taxon>
        <taxon>Sphingomonadales</taxon>
        <taxon>Sphingomonadaceae</taxon>
        <taxon>Sphingomonas</taxon>
    </lineage>
</organism>
<dbReference type="Proteomes" id="UP000584663">
    <property type="component" value="Unassembled WGS sequence"/>
</dbReference>
<dbReference type="AlphaFoldDB" id="A0AA40ZVS0"/>
<dbReference type="EMBL" id="JAFHKU010000090">
    <property type="protein sequence ID" value="MBN3556926.1"/>
    <property type="molecule type" value="Genomic_DNA"/>
</dbReference>
<comment type="caution">
    <text evidence="2">The sequence shown here is derived from an EMBL/GenBank/DDBJ whole genome shotgun (WGS) entry which is preliminary data.</text>
</comment>
<evidence type="ECO:0000313" key="1">
    <source>
        <dbReference type="EMBL" id="MBB4611484.1"/>
    </source>
</evidence>
<dbReference type="Proteomes" id="UP000704529">
    <property type="component" value="Unassembled WGS sequence"/>
</dbReference>
<dbReference type="RefSeq" id="WP_184106799.1">
    <property type="nucleotide sequence ID" value="NZ_JACHNX010000031.1"/>
</dbReference>
<proteinExistence type="predicted"/>
<reference evidence="1 3" key="1">
    <citation type="submission" date="2020-08" db="EMBL/GenBank/DDBJ databases">
        <title>Genomic Encyclopedia of Type Strains, Phase IV (KMG-IV): sequencing the most valuable type-strain genomes for metagenomic binning, comparative biology and taxonomic classification.</title>
        <authorList>
            <person name="Goeker M."/>
        </authorList>
    </citation>
    <scope>NUCLEOTIDE SEQUENCE [LARGE SCALE GENOMIC DNA]</scope>
    <source>
        <strain evidence="1 3">DSM 14562</strain>
    </source>
</reference>